<reference evidence="1" key="1">
    <citation type="journal article" date="2020" name="mSystems">
        <title>Genome- and Community-Level Interaction Insights into Carbon Utilization and Element Cycling Functions of Hydrothermarchaeota in Hydrothermal Sediment.</title>
        <authorList>
            <person name="Zhou Z."/>
            <person name="Liu Y."/>
            <person name="Xu W."/>
            <person name="Pan J."/>
            <person name="Luo Z.H."/>
            <person name="Li M."/>
        </authorList>
    </citation>
    <scope>NUCLEOTIDE SEQUENCE [LARGE SCALE GENOMIC DNA]</scope>
    <source>
        <strain evidence="1">SpSt-897</strain>
    </source>
</reference>
<organism evidence="1">
    <name type="scientific">Desulfobacca acetoxidans</name>
    <dbReference type="NCBI Taxonomy" id="60893"/>
    <lineage>
        <taxon>Bacteria</taxon>
        <taxon>Pseudomonadati</taxon>
        <taxon>Thermodesulfobacteriota</taxon>
        <taxon>Desulfobaccia</taxon>
        <taxon>Desulfobaccales</taxon>
        <taxon>Desulfobaccaceae</taxon>
        <taxon>Desulfobacca</taxon>
    </lineage>
</organism>
<dbReference type="AlphaFoldDB" id="A0A7C3Z378"/>
<dbReference type="EMBL" id="DTMF01000351">
    <property type="protein sequence ID" value="HGF35589.1"/>
    <property type="molecule type" value="Genomic_DNA"/>
</dbReference>
<sequence>MQLTGCPYMTAVTAKKRGYYIIDYLKKGIPPKRGFVDGPVDLGRERETIPIPENINTIEGVMVHFNCNQKVAKASLARGYYIVDFNKRTVCPSLSEFDPEAAYRMVRFIYHRKFKDRLPWYIEAQDLIQEGVMRLLELSGHPQYQERKFMFFKAYGFMATYIKSQSSLRGFTVSHVDGESPGYEDTWRHNAGNDWLAALAA</sequence>
<gene>
    <name evidence="1" type="ORF">ENW96_14620</name>
</gene>
<comment type="caution">
    <text evidence="1">The sequence shown here is derived from an EMBL/GenBank/DDBJ whole genome shotgun (WGS) entry which is preliminary data.</text>
</comment>
<name>A0A7C3Z378_9BACT</name>
<evidence type="ECO:0000313" key="1">
    <source>
        <dbReference type="EMBL" id="HGF35589.1"/>
    </source>
</evidence>
<accession>A0A7C3Z378</accession>
<proteinExistence type="predicted"/>
<protein>
    <submittedName>
        <fullName evidence="1">Uncharacterized protein</fullName>
    </submittedName>
</protein>